<name>A0A6C0DRK0_9ZZZZ</name>
<dbReference type="AlphaFoldDB" id="A0A6C0DRK0"/>
<dbReference type="EMBL" id="MN739658">
    <property type="protein sequence ID" value="QHT18589.1"/>
    <property type="molecule type" value="Genomic_DNA"/>
</dbReference>
<protein>
    <submittedName>
        <fullName evidence="2">Uncharacterized protein</fullName>
    </submittedName>
</protein>
<organism evidence="2">
    <name type="scientific">viral metagenome</name>
    <dbReference type="NCBI Taxonomy" id="1070528"/>
    <lineage>
        <taxon>unclassified sequences</taxon>
        <taxon>metagenomes</taxon>
        <taxon>organismal metagenomes</taxon>
    </lineage>
</organism>
<evidence type="ECO:0000313" key="2">
    <source>
        <dbReference type="EMBL" id="QHT18589.1"/>
    </source>
</evidence>
<proteinExistence type="predicted"/>
<reference evidence="2" key="1">
    <citation type="journal article" date="2020" name="Nature">
        <title>Giant virus diversity and host interactions through global metagenomics.</title>
        <authorList>
            <person name="Schulz F."/>
            <person name="Roux S."/>
            <person name="Paez-Espino D."/>
            <person name="Jungbluth S."/>
            <person name="Walsh D.A."/>
            <person name="Denef V.J."/>
            <person name="McMahon K.D."/>
            <person name="Konstantinidis K.T."/>
            <person name="Eloe-Fadrosh E.A."/>
            <person name="Kyrpides N.C."/>
            <person name="Woyke T."/>
        </authorList>
    </citation>
    <scope>NUCLEOTIDE SEQUENCE</scope>
    <source>
        <strain evidence="2">GVMAG-M-3300023174-47</strain>
    </source>
</reference>
<evidence type="ECO:0000256" key="1">
    <source>
        <dbReference type="SAM" id="MobiDB-lite"/>
    </source>
</evidence>
<accession>A0A6C0DRK0</accession>
<feature type="region of interest" description="Disordered" evidence="1">
    <location>
        <begin position="13"/>
        <end position="39"/>
    </location>
</feature>
<sequence length="72" mass="8426">MSNYALDSPINRKMYVPGEDDLPVAPVTYPKPSTETDQTHRRMDWLHHKPQEHAIFPQKPEAVKIEKKKRSD</sequence>
<feature type="region of interest" description="Disordered" evidence="1">
    <location>
        <begin position="51"/>
        <end position="72"/>
    </location>
</feature>